<comment type="caution">
    <text evidence="1">The sequence shown here is derived from an EMBL/GenBank/DDBJ whole genome shotgun (WGS) entry which is preliminary data.</text>
</comment>
<sequence length="91" mass="9787">MTMSDVAKVREEIAVLIALELGFGDLEALTAEDRAVIERQTTETIEGCGDEKADCTDTHVRLRGLLAEYHRLQQLHAGEPSPAAHADGTAG</sequence>
<name>A0ABQ4V5B5_9HYPH</name>
<gene>
    <name evidence="1" type="ORF">BGCPKDLD_5181</name>
</gene>
<evidence type="ECO:0000313" key="1">
    <source>
        <dbReference type="EMBL" id="GJE78564.1"/>
    </source>
</evidence>
<dbReference type="Proteomes" id="UP001055093">
    <property type="component" value="Unassembled WGS sequence"/>
</dbReference>
<reference evidence="1" key="1">
    <citation type="journal article" date="2021" name="Front. Microbiol.">
        <title>Comprehensive Comparative Genomics and Phenotyping of Methylobacterium Species.</title>
        <authorList>
            <person name="Alessa O."/>
            <person name="Ogura Y."/>
            <person name="Fujitani Y."/>
            <person name="Takami H."/>
            <person name="Hayashi T."/>
            <person name="Sahin N."/>
            <person name="Tani A."/>
        </authorList>
    </citation>
    <scope>NUCLEOTIDE SEQUENCE</scope>
    <source>
        <strain evidence="1">DSM 14458</strain>
    </source>
</reference>
<dbReference type="EMBL" id="BPRE01000028">
    <property type="protein sequence ID" value="GJE78564.1"/>
    <property type="molecule type" value="Genomic_DNA"/>
</dbReference>
<proteinExistence type="predicted"/>
<protein>
    <submittedName>
        <fullName evidence="1">Uncharacterized protein</fullName>
    </submittedName>
</protein>
<dbReference type="RefSeq" id="WP_238308893.1">
    <property type="nucleotide sequence ID" value="NZ_BPRE01000028.1"/>
</dbReference>
<organism evidence="1 2">
    <name type="scientific">Methylorubrum suomiense</name>
    <dbReference type="NCBI Taxonomy" id="144191"/>
    <lineage>
        <taxon>Bacteria</taxon>
        <taxon>Pseudomonadati</taxon>
        <taxon>Pseudomonadota</taxon>
        <taxon>Alphaproteobacteria</taxon>
        <taxon>Hyphomicrobiales</taxon>
        <taxon>Methylobacteriaceae</taxon>
        <taxon>Methylorubrum</taxon>
    </lineage>
</organism>
<reference evidence="1" key="2">
    <citation type="submission" date="2021-08" db="EMBL/GenBank/DDBJ databases">
        <authorList>
            <person name="Tani A."/>
            <person name="Ola A."/>
            <person name="Ogura Y."/>
            <person name="Katsura K."/>
            <person name="Hayashi T."/>
        </authorList>
    </citation>
    <scope>NUCLEOTIDE SEQUENCE</scope>
    <source>
        <strain evidence="1">DSM 14458</strain>
    </source>
</reference>
<evidence type="ECO:0000313" key="2">
    <source>
        <dbReference type="Proteomes" id="UP001055093"/>
    </source>
</evidence>
<keyword evidence="2" id="KW-1185">Reference proteome</keyword>
<accession>A0ABQ4V5B5</accession>